<evidence type="ECO:0000313" key="2">
    <source>
        <dbReference type="EMBL" id="CAI2369557.1"/>
    </source>
</evidence>
<comment type="caution">
    <text evidence="2">The sequence shown here is derived from an EMBL/GenBank/DDBJ whole genome shotgun (WGS) entry which is preliminary data.</text>
</comment>
<keyword evidence="3" id="KW-1185">Reference proteome</keyword>
<proteinExistence type="predicted"/>
<keyword evidence="1" id="KW-1133">Transmembrane helix</keyword>
<organism evidence="2 3">
    <name type="scientific">Euplotes crassus</name>
    <dbReference type="NCBI Taxonomy" id="5936"/>
    <lineage>
        <taxon>Eukaryota</taxon>
        <taxon>Sar</taxon>
        <taxon>Alveolata</taxon>
        <taxon>Ciliophora</taxon>
        <taxon>Intramacronucleata</taxon>
        <taxon>Spirotrichea</taxon>
        <taxon>Hypotrichia</taxon>
        <taxon>Euplotida</taxon>
        <taxon>Euplotidae</taxon>
        <taxon>Moneuplotes</taxon>
    </lineage>
</organism>
<keyword evidence="1" id="KW-0812">Transmembrane</keyword>
<accession>A0AAD1UIV4</accession>
<name>A0AAD1UIV4_EUPCR</name>
<evidence type="ECO:0000313" key="3">
    <source>
        <dbReference type="Proteomes" id="UP001295684"/>
    </source>
</evidence>
<evidence type="ECO:0000256" key="1">
    <source>
        <dbReference type="SAM" id="Phobius"/>
    </source>
</evidence>
<feature type="transmembrane region" description="Helical" evidence="1">
    <location>
        <begin position="108"/>
        <end position="130"/>
    </location>
</feature>
<protein>
    <submittedName>
        <fullName evidence="2">Uncharacterized protein</fullName>
    </submittedName>
</protein>
<reference evidence="2" key="1">
    <citation type="submission" date="2023-07" db="EMBL/GenBank/DDBJ databases">
        <authorList>
            <consortium name="AG Swart"/>
            <person name="Singh M."/>
            <person name="Singh A."/>
            <person name="Seah K."/>
            <person name="Emmerich C."/>
        </authorList>
    </citation>
    <scope>NUCLEOTIDE SEQUENCE</scope>
    <source>
        <strain evidence="2">DP1</strain>
    </source>
</reference>
<gene>
    <name evidence="2" type="ORF">ECRASSUSDP1_LOCUS10858</name>
</gene>
<sequence>MDPVLSSDHVKVSIGMKDHLTVACGHACLTISFDGVDFVSNNYPWFQFLVYIDLSDKEFSHAGETFRVFACEHVNNGVKSGEIISTNIFEVKLLNVDHISCFAIIQVYLVNIFLFVLGLFQIAFIFITCLGEVLG</sequence>
<dbReference type="EMBL" id="CAMPGE010010710">
    <property type="protein sequence ID" value="CAI2369557.1"/>
    <property type="molecule type" value="Genomic_DNA"/>
</dbReference>
<dbReference type="Proteomes" id="UP001295684">
    <property type="component" value="Unassembled WGS sequence"/>
</dbReference>
<keyword evidence="1" id="KW-0472">Membrane</keyword>
<dbReference type="AlphaFoldDB" id="A0AAD1UIV4"/>